<proteinExistence type="predicted"/>
<keyword evidence="2" id="KW-0813">Transport</keyword>
<keyword evidence="6 9" id="KW-1133">Transmembrane helix</keyword>
<accession>A0A484FJD8</accession>
<feature type="transmembrane region" description="Helical" evidence="9">
    <location>
        <begin position="1254"/>
        <end position="1276"/>
    </location>
</feature>
<dbReference type="Pfam" id="PF24181">
    <property type="entry name" value="TPR_TTI1_C"/>
    <property type="match status" value="1"/>
</dbReference>
<feature type="region of interest" description="Disordered" evidence="8">
    <location>
        <begin position="713"/>
        <end position="735"/>
    </location>
</feature>
<dbReference type="OrthoDB" id="49511at2759"/>
<reference evidence="14" key="1">
    <citation type="journal article" date="2013" name="New Phytol.">
        <title>Comparative genomic and transcriptomic analyses reveal the hemibiotrophic stage shift of Colletotrichum fungi.</title>
        <authorList>
            <person name="Gan P."/>
            <person name="Ikeda K."/>
            <person name="Irieda H."/>
            <person name="Narusaka M."/>
            <person name="O'Connell R.J."/>
            <person name="Narusaka Y."/>
            <person name="Takano Y."/>
            <person name="Kubo Y."/>
            <person name="Shirasu K."/>
        </authorList>
    </citation>
    <scope>NUCLEOTIDE SEQUENCE [LARGE SCALE GENOMIC DNA]</scope>
    <source>
        <strain evidence="14">104-T / ATCC 96160 / CBS 514.97 / LARS 414 / MAFF 240422</strain>
    </source>
</reference>
<dbReference type="Pfam" id="PF21547">
    <property type="entry name" value="TTI1"/>
    <property type="match status" value="1"/>
</dbReference>
<name>A0A484FJD8_COLOR</name>
<evidence type="ECO:0000256" key="5">
    <source>
        <dbReference type="ARBA" id="ARBA00022970"/>
    </source>
</evidence>
<gene>
    <name evidence="13" type="ORF">Cob_v008704</name>
</gene>
<feature type="transmembrane region" description="Helical" evidence="9">
    <location>
        <begin position="1296"/>
        <end position="1316"/>
    </location>
</feature>
<feature type="transmembrane region" description="Helical" evidence="9">
    <location>
        <begin position="1506"/>
        <end position="1532"/>
    </location>
</feature>
<reference evidence="14" key="2">
    <citation type="journal article" date="2019" name="Mol. Plant Microbe Interact.">
        <title>Genome sequence resources for four phytopathogenic fungi from the Colletotrichum orbiculare species complex.</title>
        <authorList>
            <person name="Gan P."/>
            <person name="Tsushima A."/>
            <person name="Narusaka M."/>
            <person name="Narusaka Y."/>
            <person name="Takano Y."/>
            <person name="Kubo Y."/>
            <person name="Shirasu K."/>
        </authorList>
    </citation>
    <scope>GENOME REANNOTATION</scope>
    <source>
        <strain evidence="14">104-T / ATCC 96160 / CBS 514.97 / LARS 414 / MAFF 240422</strain>
    </source>
</reference>
<feature type="transmembrane region" description="Helical" evidence="9">
    <location>
        <begin position="1465"/>
        <end position="1486"/>
    </location>
</feature>
<sequence>MASTAANSTPARNEFFHQIKPCCVSISQLAIRPPQGNPSFGRLTDLLTELVQLLSHQINRDATVMDDKIADYIFFPLSHVFRNQEQYPKTLIELAIKCLTIIIIHGWKSKISPQIMQQLLILLTFVIGGVPGTEDSHSVPEETELESLRALTALITVTGSSVNAASALTEEKMVPTLGHTITVLLDRVIDGSAASIQLEALRTISSFYTAIKDHTALASFLPGVVSSIAKLLAKPQRQKSRVIVSSLSSLKLVLVQVLGDVRTRSITARMSVQGAAEAAPAAEEKQLLSPSWLKATASQIKLALATVLKLRSHDSQDVCEALLALSLALLDECHSSLENCASMLVETAMVLSSADKPPSLAATSLQDLATIYPELGEIIKVTCYNWITSLPRIMQSAEESNKQTAINNLMRGMSMMSSLQLDSNLLDESISAALRESVVCLVASGHSAKLIDQVAADTSWYNQELSKADDTSLHVGPPSQQSRLAADMLDYARDAAGDAQTASFWLSFELLKSALSRSNEVDDLLDFSSLSAAGDETDDVFHELYSFAVAALDAHSQFSDTDGRLEAIALEVAAFAATRSGEAFRPELIDVLYPVTTFLGSTSPMLREHAMTTLNILAASCQYSSVSELIIENVDYMINSVSLRLNTFDISPASTKVLVMMTRLSGPRLLPYLDDVVGSIFAALDNYHGYPIFVESLFAVLKEVVEQGAKSDKLLTEGRRNQPGNHKKTAPSPATIADIADLLRKRRERAKRDLEEADVEEIKGHPQRPWAQEKGKTGDSIEEDDGAQHADEEKPPKTPTYTLLEKITTLTQHYLTSPSPTLRKLLLDLLGTVSPALSGDEDSFLPLINAVWPVVVGRLYDPEPFVAISACDALCMLCSNAGDFLSSRIKTEWWDGLGKWCRAKKSEAARSLSKGKAYHDIKKPEVGGTFASQEILLPIRHGKDLPGKGSAEVTQRAAPGGLGRFAQAVQIWEALIRLLVSIASHVRIEAEIFDEFLDLLADDLERNPDAREALETLNADAVWLFGGRTIEHRLHRIGVGFMYVEAASWGLFIGFLRRNRLGVPNMSAQTADNEKYYTKDAVAGGHDGYEGSQDEEVGAVAKGEPLQRNLRNRHMQMIAIGGAIGAGLFVGTGGALRSGGPASLVIGYMIVGVMLLFTTQALAEMAVLYPVNGAFYTYVCRFVDPSWGFAMGWDYALAWLTVLPFELVAASITIKFWRDDINMGVWVAVFLVVLAIIQIFGVRGYGEVEFVLSIIKIAACTGFIILGIVINCGGVGDKGYLGAKYWHDPGAFQNGFNGFAGVFVVAAFAFGGTELVGLAAAESSDPRKAIPMASKQVFWRIAFFYIVNLFILGLIVPANDPRLMGSSGANTKASPFVLAIQDAGIKILPSIFNAVITIAVISVANSCTFGSTRTMQAMAERGMAPRFLAYVDKHGRPIWCVLIQIAFGLLAFIGESADSSTVFGWLLALSGLSYFFVWGSICLSHIRMRMAWKVQGYTLDQIPYKVPFGIWGSVLGLGLNIICLIATFYNALYPSPDATPDAQAFFTAYLAAPIVIFLYLLWKVISRDWTLYVPLRDIDLKTGASLQDPSDEPLPEKTWANLPGRIVRSLF</sequence>
<keyword evidence="3" id="KW-1003">Cell membrane</keyword>
<evidence type="ECO:0000313" key="13">
    <source>
        <dbReference type="EMBL" id="TDZ18480.1"/>
    </source>
</evidence>
<feature type="transmembrane region" description="Helical" evidence="9">
    <location>
        <begin position="1391"/>
        <end position="1415"/>
    </location>
</feature>
<dbReference type="Gene3D" id="1.20.1740.10">
    <property type="entry name" value="Amino acid/polyamine transporter I"/>
    <property type="match status" value="1"/>
</dbReference>
<dbReference type="InterPro" id="IPR057566">
    <property type="entry name" value="TPR_TTI1_N"/>
</dbReference>
<dbReference type="InterPro" id="IPR004841">
    <property type="entry name" value="AA-permease/SLC12A_dom"/>
</dbReference>
<evidence type="ECO:0000256" key="3">
    <source>
        <dbReference type="ARBA" id="ARBA00022475"/>
    </source>
</evidence>
<evidence type="ECO:0000256" key="7">
    <source>
        <dbReference type="ARBA" id="ARBA00023136"/>
    </source>
</evidence>
<dbReference type="SUPFAM" id="SSF48371">
    <property type="entry name" value="ARM repeat"/>
    <property type="match status" value="2"/>
</dbReference>
<feature type="compositionally biased region" description="Basic and acidic residues" evidence="8">
    <location>
        <begin position="751"/>
        <end position="764"/>
    </location>
</feature>
<evidence type="ECO:0000259" key="12">
    <source>
        <dbReference type="Pfam" id="PF24181"/>
    </source>
</evidence>
<dbReference type="InterPro" id="IPR004762">
    <property type="entry name" value="Amino_acid_permease_fungi"/>
</dbReference>
<dbReference type="GO" id="GO:0015171">
    <property type="term" value="F:amino acid transmembrane transporter activity"/>
    <property type="evidence" value="ECO:0007669"/>
    <property type="project" value="TreeGrafter"/>
</dbReference>
<evidence type="ECO:0000313" key="14">
    <source>
        <dbReference type="Proteomes" id="UP000014480"/>
    </source>
</evidence>
<dbReference type="InterPro" id="IPR049362">
    <property type="entry name" value="TTI1_rpt"/>
</dbReference>
<feature type="transmembrane region" description="Helical" evidence="9">
    <location>
        <begin position="1117"/>
        <end position="1136"/>
    </location>
</feature>
<dbReference type="Gene3D" id="1.25.10.10">
    <property type="entry name" value="Leucine-rich Repeat Variant"/>
    <property type="match status" value="1"/>
</dbReference>
<organism evidence="13 14">
    <name type="scientific">Colletotrichum orbiculare (strain 104-T / ATCC 96160 / CBS 514.97 / LARS 414 / MAFF 240422)</name>
    <name type="common">Cucumber anthracnose fungus</name>
    <name type="synonym">Colletotrichum lagenarium</name>
    <dbReference type="NCBI Taxonomy" id="1213857"/>
    <lineage>
        <taxon>Eukaryota</taxon>
        <taxon>Fungi</taxon>
        <taxon>Dikarya</taxon>
        <taxon>Ascomycota</taxon>
        <taxon>Pezizomycotina</taxon>
        <taxon>Sordariomycetes</taxon>
        <taxon>Hypocreomycetidae</taxon>
        <taxon>Glomerellales</taxon>
        <taxon>Glomerellaceae</taxon>
        <taxon>Colletotrichum</taxon>
        <taxon>Colletotrichum orbiculare species complex</taxon>
    </lineage>
</organism>
<evidence type="ECO:0000259" key="11">
    <source>
        <dbReference type="Pfam" id="PF24173"/>
    </source>
</evidence>
<dbReference type="InterPro" id="IPR011989">
    <property type="entry name" value="ARM-like"/>
</dbReference>
<keyword evidence="4 9" id="KW-0812">Transmembrane</keyword>
<feature type="transmembrane region" description="Helical" evidence="9">
    <location>
        <begin position="1142"/>
        <end position="1163"/>
    </location>
</feature>
<feature type="domain" description="TTI1 N-terminal TPR" evidence="11">
    <location>
        <begin position="16"/>
        <end position="354"/>
    </location>
</feature>
<dbReference type="STRING" id="1213857.A0A484FJD8"/>
<evidence type="ECO:0000256" key="9">
    <source>
        <dbReference type="SAM" id="Phobius"/>
    </source>
</evidence>
<evidence type="ECO:0000256" key="2">
    <source>
        <dbReference type="ARBA" id="ARBA00022448"/>
    </source>
</evidence>
<dbReference type="NCBIfam" id="TIGR00913">
    <property type="entry name" value="2A0310"/>
    <property type="match status" value="1"/>
</dbReference>
<comment type="subcellular location">
    <subcellularLocation>
        <location evidence="1">Cell membrane</location>
        <topology evidence="1">Multi-pass membrane protein</topology>
    </subcellularLocation>
</comment>
<evidence type="ECO:0000256" key="1">
    <source>
        <dbReference type="ARBA" id="ARBA00004651"/>
    </source>
</evidence>
<feature type="domain" description="TTI1 C-terminal TPR" evidence="12">
    <location>
        <begin position="700"/>
        <end position="918"/>
    </location>
</feature>
<dbReference type="GO" id="GO:0005886">
    <property type="term" value="C:plasma membrane"/>
    <property type="evidence" value="ECO:0007669"/>
    <property type="project" value="UniProtKB-SubCell"/>
</dbReference>
<evidence type="ECO:0000256" key="6">
    <source>
        <dbReference type="ARBA" id="ARBA00022989"/>
    </source>
</evidence>
<dbReference type="PROSITE" id="PS00218">
    <property type="entry name" value="AMINO_ACID_PERMEASE_1"/>
    <property type="match status" value="1"/>
</dbReference>
<evidence type="ECO:0000256" key="4">
    <source>
        <dbReference type="ARBA" id="ARBA00022692"/>
    </source>
</evidence>
<feature type="transmembrane region" description="Helical" evidence="9">
    <location>
        <begin position="1436"/>
        <end position="1453"/>
    </location>
</feature>
<dbReference type="Pfam" id="PF24173">
    <property type="entry name" value="TPR_TTI1_N"/>
    <property type="match status" value="1"/>
</dbReference>
<feature type="transmembrane region" description="Helical" evidence="9">
    <location>
        <begin position="1196"/>
        <end position="1217"/>
    </location>
</feature>
<dbReference type="PANTHER" id="PTHR43341">
    <property type="entry name" value="AMINO ACID PERMEASE"/>
    <property type="match status" value="1"/>
</dbReference>
<dbReference type="EMBL" id="AMCV02000023">
    <property type="protein sequence ID" value="TDZ18480.1"/>
    <property type="molecule type" value="Genomic_DNA"/>
</dbReference>
<evidence type="ECO:0000256" key="8">
    <source>
        <dbReference type="SAM" id="MobiDB-lite"/>
    </source>
</evidence>
<dbReference type="InterPro" id="IPR057567">
    <property type="entry name" value="TPR_TTI1_C"/>
</dbReference>
<dbReference type="PANTHER" id="PTHR43341:SF1">
    <property type="entry name" value="GENERAL AMINO-ACID PERMEASE GAP1"/>
    <property type="match status" value="1"/>
</dbReference>
<dbReference type="FunFam" id="1.20.1740.10:FF:000017">
    <property type="entry name" value="Amino acid permease"/>
    <property type="match status" value="1"/>
</dbReference>
<feature type="compositionally biased region" description="Basic and acidic residues" evidence="8">
    <location>
        <begin position="786"/>
        <end position="796"/>
    </location>
</feature>
<dbReference type="Proteomes" id="UP000014480">
    <property type="component" value="Unassembled WGS sequence"/>
</dbReference>
<keyword evidence="7 9" id="KW-0472">Membrane</keyword>
<evidence type="ECO:0000259" key="10">
    <source>
        <dbReference type="Pfam" id="PF00324"/>
    </source>
</evidence>
<dbReference type="Pfam" id="PF00324">
    <property type="entry name" value="AA_permease"/>
    <property type="match status" value="1"/>
</dbReference>
<feature type="transmembrane region" description="Helical" evidence="9">
    <location>
        <begin position="1037"/>
        <end position="1056"/>
    </location>
</feature>
<dbReference type="InterPro" id="IPR050524">
    <property type="entry name" value="APC_YAT"/>
</dbReference>
<dbReference type="InterPro" id="IPR004840">
    <property type="entry name" value="Amino_acid_permease_CS"/>
</dbReference>
<keyword evidence="14" id="KW-1185">Reference proteome</keyword>
<comment type="caution">
    <text evidence="13">The sequence shown here is derived from an EMBL/GenBank/DDBJ whole genome shotgun (WGS) entry which is preliminary data.</text>
</comment>
<feature type="transmembrane region" description="Helical" evidence="9">
    <location>
        <begin position="1223"/>
        <end position="1242"/>
    </location>
</feature>
<feature type="transmembrane region" description="Helical" evidence="9">
    <location>
        <begin position="1544"/>
        <end position="1562"/>
    </location>
</feature>
<keyword evidence="5" id="KW-0029">Amino-acid transport</keyword>
<feature type="region of interest" description="Disordered" evidence="8">
    <location>
        <begin position="751"/>
        <end position="798"/>
    </location>
</feature>
<dbReference type="InterPro" id="IPR016024">
    <property type="entry name" value="ARM-type_fold"/>
</dbReference>
<feature type="transmembrane region" description="Helical" evidence="9">
    <location>
        <begin position="1337"/>
        <end position="1356"/>
    </location>
</feature>
<feature type="domain" description="Amino acid permease/ SLC12A" evidence="10">
    <location>
        <begin position="1114"/>
        <end position="1570"/>
    </location>
</feature>
<protein>
    <submittedName>
        <fullName evidence="13">Amino-acid permease</fullName>
    </submittedName>
</protein>